<dbReference type="EMBL" id="JADBEE010000001">
    <property type="protein sequence ID" value="MBE1513428.1"/>
    <property type="molecule type" value="Genomic_DNA"/>
</dbReference>
<keyword evidence="3" id="KW-1185">Reference proteome</keyword>
<evidence type="ECO:0000313" key="2">
    <source>
        <dbReference type="EMBL" id="MBE1513428.1"/>
    </source>
</evidence>
<comment type="caution">
    <text evidence="2">The sequence shown here is derived from an EMBL/GenBank/DDBJ whole genome shotgun (WGS) entry which is preliminary data.</text>
</comment>
<keyword evidence="1" id="KW-0233">DNA recombination</keyword>
<reference evidence="2 3" key="1">
    <citation type="submission" date="2020-10" db="EMBL/GenBank/DDBJ databases">
        <title>Sequencing the genomes of 1000 actinobacteria strains.</title>
        <authorList>
            <person name="Klenk H.-P."/>
        </authorList>
    </citation>
    <scope>NUCLEOTIDE SEQUENCE [LARGE SCALE GENOMIC DNA]</scope>
    <source>
        <strain evidence="2 3">DSM 15474</strain>
    </source>
</reference>
<protein>
    <submittedName>
        <fullName evidence="2">Integrase</fullName>
    </submittedName>
</protein>
<proteinExistence type="predicted"/>
<sequence length="516" mass="57538">MKENKTPRISDETLVPLITWAARFVDDYSDDIIASFNQYRMLIKFEYRHRLREVSTLDDAQPIRARIESALAELRRAGLGLPGHSGVQDPSINWTHLGRLATANPGWIKRNHFDLIETSGLSVDDNAYLTVTCTGLLDGSLWRDRPIPWDAAPDFAKRLQTACFLLIAYLSGMRAGEALSLERDCLHFDETLQLWQVTGTRWKGAVDTQGAKAAAGEQRSQPWVVHPLAARALQVLHALDNQQFLFPAQMRPQALRGVKPADNLRPGTAKTASRVGADIREFIGWVNEYAESLSRTDLIPEDIDGWVNARRLRRTLAWHIVRRPRGLVAAAIQYGHVATYVTQGYAGSYDSGFANELALERWLERYDDLSELDMYIARGGRLSGPAAEELAHRTHSAMAKYAGRVIPTRRQADALLRADPLLQVYPAEGLHCVFNAEKALCTREDDGPKLADCRSSCSNIARTDADIERVVELAEALSQDRNAPAIRHKRALAIIAQLDDVVAAHQNDPKAGMQRG</sequence>
<evidence type="ECO:0000256" key="1">
    <source>
        <dbReference type="ARBA" id="ARBA00023172"/>
    </source>
</evidence>
<dbReference type="InterPro" id="IPR013762">
    <property type="entry name" value="Integrase-like_cat_sf"/>
</dbReference>
<name>A0ABR9J352_9MICC</name>
<dbReference type="InterPro" id="IPR011010">
    <property type="entry name" value="DNA_brk_join_enz"/>
</dbReference>
<evidence type="ECO:0000313" key="3">
    <source>
        <dbReference type="Proteomes" id="UP000636579"/>
    </source>
</evidence>
<accession>A0ABR9J352</accession>
<dbReference type="RefSeq" id="WP_192590323.1">
    <property type="nucleotide sequence ID" value="NZ_JADBEE010000001.1"/>
</dbReference>
<gene>
    <name evidence="2" type="ORF">H4W26_000183</name>
</gene>
<dbReference type="Proteomes" id="UP000636579">
    <property type="component" value="Unassembled WGS sequence"/>
</dbReference>
<organism evidence="2 3">
    <name type="scientific">Nesterenkonia halotolerans</name>
    <dbReference type="NCBI Taxonomy" id="225325"/>
    <lineage>
        <taxon>Bacteria</taxon>
        <taxon>Bacillati</taxon>
        <taxon>Actinomycetota</taxon>
        <taxon>Actinomycetes</taxon>
        <taxon>Micrococcales</taxon>
        <taxon>Micrococcaceae</taxon>
        <taxon>Nesterenkonia</taxon>
    </lineage>
</organism>
<dbReference type="Gene3D" id="1.10.443.10">
    <property type="entry name" value="Intergrase catalytic core"/>
    <property type="match status" value="1"/>
</dbReference>
<dbReference type="SUPFAM" id="SSF56349">
    <property type="entry name" value="DNA breaking-rejoining enzymes"/>
    <property type="match status" value="1"/>
</dbReference>